<dbReference type="PANTHER" id="PTHR43045:SF7">
    <property type="entry name" value="MAJOR FACILITATOR SUPERFAMILY TRANSPORTER"/>
    <property type="match status" value="1"/>
</dbReference>
<protein>
    <submittedName>
        <fullName evidence="9">MFS transporter</fullName>
    </submittedName>
</protein>
<organism evidence="9 10">
    <name type="scientific">Bradyrhizobium japonicum</name>
    <dbReference type="NCBI Taxonomy" id="375"/>
    <lineage>
        <taxon>Bacteria</taxon>
        <taxon>Pseudomonadati</taxon>
        <taxon>Pseudomonadota</taxon>
        <taxon>Alphaproteobacteria</taxon>
        <taxon>Hyphomicrobiales</taxon>
        <taxon>Nitrobacteraceae</taxon>
        <taxon>Bradyrhizobium</taxon>
    </lineage>
</organism>
<evidence type="ECO:0000256" key="5">
    <source>
        <dbReference type="ARBA" id="ARBA00022989"/>
    </source>
</evidence>
<dbReference type="GO" id="GO:0005886">
    <property type="term" value="C:plasma membrane"/>
    <property type="evidence" value="ECO:0007669"/>
    <property type="project" value="UniProtKB-SubCell"/>
</dbReference>
<evidence type="ECO:0000256" key="2">
    <source>
        <dbReference type="ARBA" id="ARBA00022448"/>
    </source>
</evidence>
<feature type="transmembrane region" description="Helical" evidence="7">
    <location>
        <begin position="525"/>
        <end position="543"/>
    </location>
</feature>
<dbReference type="GO" id="GO:0022857">
    <property type="term" value="F:transmembrane transporter activity"/>
    <property type="evidence" value="ECO:0007669"/>
    <property type="project" value="InterPro"/>
</dbReference>
<dbReference type="InterPro" id="IPR005828">
    <property type="entry name" value="MFS_sugar_transport-like"/>
</dbReference>
<keyword evidence="4 7" id="KW-0812">Transmembrane</keyword>
<feature type="transmembrane region" description="Helical" evidence="7">
    <location>
        <begin position="316"/>
        <end position="335"/>
    </location>
</feature>
<gene>
    <name evidence="9" type="ORF">BSZ19_28285</name>
</gene>
<evidence type="ECO:0000313" key="9">
    <source>
        <dbReference type="EMBL" id="OSJ29072.1"/>
    </source>
</evidence>
<evidence type="ECO:0000256" key="6">
    <source>
        <dbReference type="ARBA" id="ARBA00023136"/>
    </source>
</evidence>
<evidence type="ECO:0000259" key="8">
    <source>
        <dbReference type="PROSITE" id="PS50850"/>
    </source>
</evidence>
<dbReference type="SUPFAM" id="SSF103473">
    <property type="entry name" value="MFS general substrate transporter"/>
    <property type="match status" value="1"/>
</dbReference>
<accession>A0A1Y2JJL5</accession>
<dbReference type="Pfam" id="PF00083">
    <property type="entry name" value="Sugar_tr"/>
    <property type="match status" value="2"/>
</dbReference>
<dbReference type="PANTHER" id="PTHR43045">
    <property type="entry name" value="SHIKIMATE TRANSPORTER"/>
    <property type="match status" value="1"/>
</dbReference>
<feature type="domain" description="Major facilitator superfamily (MFS) profile" evidence="8">
    <location>
        <begin position="21"/>
        <end position="547"/>
    </location>
</feature>
<evidence type="ECO:0000256" key="3">
    <source>
        <dbReference type="ARBA" id="ARBA00022475"/>
    </source>
</evidence>
<name>A0A1Y2JJL5_BRAJP</name>
<feature type="transmembrane region" description="Helical" evidence="7">
    <location>
        <begin position="501"/>
        <end position="519"/>
    </location>
</feature>
<keyword evidence="3" id="KW-1003">Cell membrane</keyword>
<dbReference type="EMBL" id="NAFL01000267">
    <property type="protein sequence ID" value="OSJ29072.1"/>
    <property type="molecule type" value="Genomic_DNA"/>
</dbReference>
<evidence type="ECO:0000256" key="7">
    <source>
        <dbReference type="SAM" id="Phobius"/>
    </source>
</evidence>
<keyword evidence="2" id="KW-0813">Transport</keyword>
<feature type="transmembrane region" description="Helical" evidence="7">
    <location>
        <begin position="454"/>
        <end position="480"/>
    </location>
</feature>
<dbReference type="Gene3D" id="1.20.1250.20">
    <property type="entry name" value="MFS general substrate transporter like domains"/>
    <property type="match status" value="2"/>
</dbReference>
<sequence>MSTMAVSQAGAGGMTKDERFVILASSLGTVFEWYDFYLYGSLAGIIGAQFFSAYPPATRDIFALLAFAAGFLVRPFGAIVFGRVGDIVGRKYTFLVTILIMGLSTFIVGLLPNAATIGIAAPIILIALRLAQGLALGGEYGGAATYVAEHAPNGKRGYYTSFIQTTATLGLFLSLLVILFTRSAIGEADFAAWGWRIPFLVSVLLLGISVWIRLRLSESPIFQKMKDEGKSSKAPLTEAFGNWQNGKLVLLALLGGVMGQGVVWYTGQFYALFFLQSILKVDGYTANLLIAWSLLLGTGFFIVFGVLSDKIGRKPIILGGCLIAALTFFPIFKMITTNANPALEKAIESVKVDVMADPAGCGDLFNPVGTRVFSAPCDTARAYLSGASVRYSTVPGPAGSGVKVVVNGKDIAYANAKDGNPALLAAVQAAGYPKPGDAGIVKMSHPFDIFRPQVAATVGLLFILVIFVTMVYGPIAAMLVELFPTRIRYTSMSLPYHIGNGWFGGLLPATAFAIVASTGDIYAGLWYPVIFASITVVIGFFFLPETKDVDIKAT</sequence>
<keyword evidence="5 7" id="KW-1133">Transmembrane helix</keyword>
<feature type="transmembrane region" description="Helical" evidence="7">
    <location>
        <begin position="117"/>
        <end position="137"/>
    </location>
</feature>
<dbReference type="InterPro" id="IPR020846">
    <property type="entry name" value="MFS_dom"/>
</dbReference>
<reference evidence="9 10" key="1">
    <citation type="submission" date="2017-03" db="EMBL/GenBank/DDBJ databases">
        <title>Whole genome sequences of fourteen strains of Bradyrhizobium canariense and one strain of Bradyrhizobium japonicum isolated from Lupinus (Papilionoideae: Genisteae) species in Algeria.</title>
        <authorList>
            <person name="Crovadore J."/>
            <person name="Chekireb D."/>
            <person name="Brachmann A."/>
            <person name="Chablais R."/>
            <person name="Cochard B."/>
            <person name="Lefort F."/>
        </authorList>
    </citation>
    <scope>NUCLEOTIDE SEQUENCE [LARGE SCALE GENOMIC DNA]</scope>
    <source>
        <strain evidence="9 10">UBMA197</strain>
    </source>
</reference>
<dbReference type="AlphaFoldDB" id="A0A1Y2JJL5"/>
<feature type="transmembrane region" description="Helical" evidence="7">
    <location>
        <begin position="286"/>
        <end position="307"/>
    </location>
</feature>
<evidence type="ECO:0000256" key="1">
    <source>
        <dbReference type="ARBA" id="ARBA00004651"/>
    </source>
</evidence>
<feature type="transmembrane region" description="Helical" evidence="7">
    <location>
        <begin position="248"/>
        <end position="266"/>
    </location>
</feature>
<dbReference type="Proteomes" id="UP000193335">
    <property type="component" value="Unassembled WGS sequence"/>
</dbReference>
<proteinExistence type="predicted"/>
<keyword evidence="6 7" id="KW-0472">Membrane</keyword>
<dbReference type="PROSITE" id="PS50850">
    <property type="entry name" value="MFS"/>
    <property type="match status" value="1"/>
</dbReference>
<comment type="subcellular location">
    <subcellularLocation>
        <location evidence="1">Cell membrane</location>
        <topology evidence="1">Multi-pass membrane protein</topology>
    </subcellularLocation>
</comment>
<comment type="caution">
    <text evidence="9">The sequence shown here is derived from an EMBL/GenBank/DDBJ whole genome shotgun (WGS) entry which is preliminary data.</text>
</comment>
<dbReference type="InterPro" id="IPR036259">
    <property type="entry name" value="MFS_trans_sf"/>
</dbReference>
<evidence type="ECO:0000313" key="10">
    <source>
        <dbReference type="Proteomes" id="UP000193335"/>
    </source>
</evidence>
<feature type="transmembrane region" description="Helical" evidence="7">
    <location>
        <begin position="193"/>
        <end position="216"/>
    </location>
</feature>
<evidence type="ECO:0000256" key="4">
    <source>
        <dbReference type="ARBA" id="ARBA00022692"/>
    </source>
</evidence>
<feature type="transmembrane region" description="Helical" evidence="7">
    <location>
        <begin position="158"/>
        <end position="181"/>
    </location>
</feature>
<feature type="transmembrane region" description="Helical" evidence="7">
    <location>
        <begin position="92"/>
        <end position="111"/>
    </location>
</feature>
<feature type="transmembrane region" description="Helical" evidence="7">
    <location>
        <begin position="61"/>
        <end position="80"/>
    </location>
</feature>
<dbReference type="CDD" id="cd17369">
    <property type="entry name" value="MFS_ShiA_like"/>
    <property type="match status" value="1"/>
</dbReference>